<dbReference type="GeneID" id="81358277"/>
<evidence type="ECO:0000313" key="1">
    <source>
        <dbReference type="EMBL" id="KAJ5099803.1"/>
    </source>
</evidence>
<dbReference type="RefSeq" id="XP_056475457.1">
    <property type="nucleotide sequence ID" value="XM_056619298.1"/>
</dbReference>
<dbReference type="AlphaFoldDB" id="A0A9W9FGI2"/>
<evidence type="ECO:0000313" key="2">
    <source>
        <dbReference type="Proteomes" id="UP001149074"/>
    </source>
</evidence>
<protein>
    <submittedName>
        <fullName evidence="1">Uncharacterized protein</fullName>
    </submittedName>
</protein>
<accession>A0A9W9FGI2</accession>
<dbReference type="Proteomes" id="UP001149074">
    <property type="component" value="Unassembled WGS sequence"/>
</dbReference>
<organism evidence="1 2">
    <name type="scientific">Penicillium argentinense</name>
    <dbReference type="NCBI Taxonomy" id="1131581"/>
    <lineage>
        <taxon>Eukaryota</taxon>
        <taxon>Fungi</taxon>
        <taxon>Dikarya</taxon>
        <taxon>Ascomycota</taxon>
        <taxon>Pezizomycotina</taxon>
        <taxon>Eurotiomycetes</taxon>
        <taxon>Eurotiomycetidae</taxon>
        <taxon>Eurotiales</taxon>
        <taxon>Aspergillaceae</taxon>
        <taxon>Penicillium</taxon>
    </lineage>
</organism>
<keyword evidence="2" id="KW-1185">Reference proteome</keyword>
<sequence>LIYGRTKCYAPDGSEVSETTYVPCIAVDRVHSMCCKMNHTDPDTCGPNELCFSTKDLYWREFCADETWESPNCLPKTTCVDVRRRAFQLDGRDDSLSRRISGSSYCCRRTTDCCGNADELILAPTLVSIGTSNATTIEAVTSEFKNSDSGSSKVTIGVGVGVPRGKLAISVLGFGFYWGKREMWAENEALRKQYEEKTRKMRSSQMAELDPVLSKPIQEVDDGVAIPAELPDDGEANITRS</sequence>
<dbReference type="OrthoDB" id="5215637at2759"/>
<reference evidence="1" key="2">
    <citation type="journal article" date="2023" name="IMA Fungus">
        <title>Comparative genomic study of the Penicillium genus elucidates a diverse pangenome and 15 lateral gene transfer events.</title>
        <authorList>
            <person name="Petersen C."/>
            <person name="Sorensen T."/>
            <person name="Nielsen M.R."/>
            <person name="Sondergaard T.E."/>
            <person name="Sorensen J.L."/>
            <person name="Fitzpatrick D.A."/>
            <person name="Frisvad J.C."/>
            <person name="Nielsen K.L."/>
        </authorList>
    </citation>
    <scope>NUCLEOTIDE SEQUENCE</scope>
    <source>
        <strain evidence="1">IBT 30761</strain>
    </source>
</reference>
<name>A0A9W9FGI2_9EURO</name>
<feature type="non-terminal residue" evidence="1">
    <location>
        <position position="241"/>
    </location>
</feature>
<dbReference type="EMBL" id="JAPQKI010000005">
    <property type="protein sequence ID" value="KAJ5099803.1"/>
    <property type="molecule type" value="Genomic_DNA"/>
</dbReference>
<proteinExistence type="predicted"/>
<reference evidence="1" key="1">
    <citation type="submission" date="2022-11" db="EMBL/GenBank/DDBJ databases">
        <authorList>
            <person name="Petersen C."/>
        </authorList>
    </citation>
    <scope>NUCLEOTIDE SEQUENCE</scope>
    <source>
        <strain evidence="1">IBT 30761</strain>
    </source>
</reference>
<comment type="caution">
    <text evidence="1">The sequence shown here is derived from an EMBL/GenBank/DDBJ whole genome shotgun (WGS) entry which is preliminary data.</text>
</comment>
<gene>
    <name evidence="1" type="ORF">N7532_006804</name>
</gene>